<keyword evidence="5" id="KW-0687">Ribonucleoprotein</keyword>
<dbReference type="GO" id="GO:0006412">
    <property type="term" value="P:translation"/>
    <property type="evidence" value="ECO:0007669"/>
    <property type="project" value="InterPro"/>
</dbReference>
<dbReference type="NCBIfam" id="TIGR00060">
    <property type="entry name" value="L18_bact"/>
    <property type="match status" value="1"/>
</dbReference>
<dbReference type="GO" id="GO:1990904">
    <property type="term" value="C:ribonucleoprotein complex"/>
    <property type="evidence" value="ECO:0007669"/>
    <property type="project" value="UniProtKB-KW"/>
</dbReference>
<organism evidence="7">
    <name type="scientific">Storeatula sp. CCMP1868</name>
    <dbReference type="NCBI Taxonomy" id="195070"/>
    <lineage>
        <taxon>Eukaryota</taxon>
        <taxon>Cryptophyceae</taxon>
        <taxon>Pyrenomonadales</taxon>
        <taxon>Pyrenomonadaceae</taxon>
        <taxon>Storeatula</taxon>
    </lineage>
</organism>
<dbReference type="Pfam" id="PF00861">
    <property type="entry name" value="Ribosomal_L18p"/>
    <property type="match status" value="1"/>
</dbReference>
<dbReference type="GO" id="GO:0005737">
    <property type="term" value="C:cytoplasm"/>
    <property type="evidence" value="ECO:0007669"/>
    <property type="project" value="UniProtKB-ARBA"/>
</dbReference>
<dbReference type="AlphaFoldDB" id="A0A222AHX4"/>
<keyword evidence="3" id="KW-0694">RNA-binding</keyword>
<dbReference type="CDD" id="cd00432">
    <property type="entry name" value="Ribosomal_L18_L5e"/>
    <property type="match status" value="1"/>
</dbReference>
<sequence>MKKNKIQSLNKVKSRIRAKVRGTTERPRLSVFRSNENIYAQLIDDVEGRTILSSSTLDKEIKSLIKSGGNCDASKLVGEAIAKKSLENKIEKVVFDRGGRVYHGRVQALAEAAREKGLQF</sequence>
<evidence type="ECO:0000256" key="3">
    <source>
        <dbReference type="ARBA" id="ARBA00022884"/>
    </source>
</evidence>
<dbReference type="SUPFAM" id="SSF53137">
    <property type="entry name" value="Translational machinery components"/>
    <property type="match status" value="1"/>
</dbReference>
<dbReference type="Gene3D" id="3.30.420.100">
    <property type="match status" value="1"/>
</dbReference>
<evidence type="ECO:0000256" key="4">
    <source>
        <dbReference type="ARBA" id="ARBA00022980"/>
    </source>
</evidence>
<evidence type="ECO:0000313" key="7">
    <source>
        <dbReference type="EMBL" id="ASO75977.1"/>
    </source>
</evidence>
<evidence type="ECO:0000256" key="6">
    <source>
        <dbReference type="ARBA" id="ARBA00035303"/>
    </source>
</evidence>
<dbReference type="InterPro" id="IPR005484">
    <property type="entry name" value="Ribosomal_uL18_bac/plant/anim"/>
</dbReference>
<keyword evidence="2" id="KW-0699">rRNA-binding</keyword>
<dbReference type="InterPro" id="IPR057268">
    <property type="entry name" value="Ribosomal_L18"/>
</dbReference>
<reference evidence="7" key="1">
    <citation type="journal article" date="2017" name="Genome Biol. Evol.">
        <title>Evolutionary Dynamics of Cryptophyte Plastid Genomes.</title>
        <authorList>
            <person name="Kim J.I."/>
            <person name="Moore C.E."/>
            <person name="Archibald J.M."/>
            <person name="Bhattacharya D."/>
            <person name="Yi G."/>
            <person name="Yoon H.S."/>
            <person name="Shin W."/>
        </authorList>
    </citation>
    <scope>NUCLEOTIDE SEQUENCE</scope>
    <source>
        <strain evidence="7">CCMP1868</strain>
    </source>
</reference>
<dbReference type="GO" id="GO:0008097">
    <property type="term" value="F:5S rRNA binding"/>
    <property type="evidence" value="ECO:0007669"/>
    <property type="project" value="TreeGrafter"/>
</dbReference>
<evidence type="ECO:0000256" key="5">
    <source>
        <dbReference type="ARBA" id="ARBA00023274"/>
    </source>
</evidence>
<dbReference type="InterPro" id="IPR004389">
    <property type="entry name" value="Ribosomal_uL18_bac-type"/>
</dbReference>
<evidence type="ECO:0000256" key="1">
    <source>
        <dbReference type="ARBA" id="ARBA00007116"/>
    </source>
</evidence>
<keyword evidence="7" id="KW-0934">Plastid</keyword>
<protein>
    <recommendedName>
        <fullName evidence="6">Large ribosomal subunit protein uL18c</fullName>
    </recommendedName>
</protein>
<dbReference type="GO" id="GO:0005840">
    <property type="term" value="C:ribosome"/>
    <property type="evidence" value="ECO:0007669"/>
    <property type="project" value="UniProtKB-KW"/>
</dbReference>
<name>A0A222AHX4_9CRYP</name>
<evidence type="ECO:0000256" key="2">
    <source>
        <dbReference type="ARBA" id="ARBA00022730"/>
    </source>
</evidence>
<accession>A0A222AHX4</accession>
<comment type="similarity">
    <text evidence="1">Belongs to the universal ribosomal protein uL18 family.</text>
</comment>
<keyword evidence="4 7" id="KW-0689">Ribosomal protein</keyword>
<dbReference type="PANTHER" id="PTHR12899">
    <property type="entry name" value="39S RIBOSOMAL PROTEIN L18, MITOCHONDRIAL"/>
    <property type="match status" value="1"/>
</dbReference>
<dbReference type="FunFam" id="3.30.420.100:FF:000001">
    <property type="entry name" value="50S ribosomal protein L18"/>
    <property type="match status" value="1"/>
</dbReference>
<proteinExistence type="inferred from homology"/>
<dbReference type="GO" id="GO:0003735">
    <property type="term" value="F:structural constituent of ribosome"/>
    <property type="evidence" value="ECO:0007669"/>
    <property type="project" value="InterPro"/>
</dbReference>
<dbReference type="EMBL" id="KY856940">
    <property type="protein sequence ID" value="ASO75977.1"/>
    <property type="molecule type" value="Genomic_DNA"/>
</dbReference>
<dbReference type="HAMAP" id="MF_01337_B">
    <property type="entry name" value="Ribosomal_uL18_B"/>
    <property type="match status" value="1"/>
</dbReference>
<geneLocation type="plastid" evidence="7"/>
<gene>
    <name evidence="7" type="primary">rpl18</name>
</gene>
<dbReference type="PANTHER" id="PTHR12899:SF3">
    <property type="entry name" value="LARGE RIBOSOMAL SUBUNIT PROTEIN UL18M"/>
    <property type="match status" value="1"/>
</dbReference>